<dbReference type="OrthoDB" id="9762324at2"/>
<dbReference type="InterPro" id="IPR000917">
    <property type="entry name" value="Sulfatase_N"/>
</dbReference>
<keyword evidence="7" id="KW-0808">Transferase</keyword>
<evidence type="ECO:0000313" key="8">
    <source>
        <dbReference type="Proteomes" id="UP000558113"/>
    </source>
</evidence>
<dbReference type="PANTHER" id="PTHR42693">
    <property type="entry name" value="ARYLSULFATASE FAMILY MEMBER"/>
    <property type="match status" value="1"/>
</dbReference>
<dbReference type="CDD" id="cd16027">
    <property type="entry name" value="SGSH"/>
    <property type="match status" value="1"/>
</dbReference>
<evidence type="ECO:0000256" key="4">
    <source>
        <dbReference type="ARBA" id="ARBA00022837"/>
    </source>
</evidence>
<dbReference type="GO" id="GO:0046872">
    <property type="term" value="F:metal ion binding"/>
    <property type="evidence" value="ECO:0007669"/>
    <property type="project" value="UniProtKB-KW"/>
</dbReference>
<reference evidence="7 8" key="1">
    <citation type="submission" date="2020-01" db="EMBL/GenBank/DDBJ databases">
        <title>Paenibacillus soybeanensis sp. nov. isolated from the nodules of soybean (Glycine max(L.) Merr).</title>
        <authorList>
            <person name="Wang H."/>
        </authorList>
    </citation>
    <scope>NUCLEOTIDE SEQUENCE [LARGE SCALE GENOMIC DNA]</scope>
    <source>
        <strain evidence="7 8">DSM 23054</strain>
    </source>
</reference>
<accession>A0A7X5C464</accession>
<dbReference type="Proteomes" id="UP000558113">
    <property type="component" value="Unassembled WGS sequence"/>
</dbReference>
<sequence>MNIVYIHTHDTGRYIQPYGHAVPTPNLQALAEEGVLFRQAFSAAPTCSPSRTGLLTGMAPHSAGMIGLAQRGFRLNDASRHLASYLASNGYETVLCGVQHEAPEAEVGQLGYTLNLAARNTGAGHAERDLQAARLAADYIRQADDRPFFASVGFFNTHRHRTVFPATGHAVDDRYVLPPFPLYDHPANRTDMADFIASAALVDQGVGIVVEALRESGRWDDTILLFTTDHGIAFPRMKCNLYDTGIGVSLLMHIPGVAKGQVVDALVSQLDLFPTLCELAELERPSWLQGKSLLPLLNGGAAEVRGELFAEVTYHAAYEPMRCIRTPRYKLIRRFGAYDKHVMPNIDDGYGKRFLVEHGIRERRRSQEELFDLFLDPVERENLIGDPAYAAIEAELKAKLLAWMAETGDPLLETDEVPLPEGARTNGVDELNPT</sequence>
<keyword evidence="8" id="KW-1185">Reference proteome</keyword>
<dbReference type="GO" id="GO:0004065">
    <property type="term" value="F:arylsulfatase activity"/>
    <property type="evidence" value="ECO:0007669"/>
    <property type="project" value="TreeGrafter"/>
</dbReference>
<dbReference type="InterPro" id="IPR017850">
    <property type="entry name" value="Alkaline_phosphatase_core_sf"/>
</dbReference>
<dbReference type="AlphaFoldDB" id="A0A7X5C464"/>
<comment type="caution">
    <text evidence="7">The sequence shown here is derived from an EMBL/GenBank/DDBJ whole genome shotgun (WGS) entry which is preliminary data.</text>
</comment>
<dbReference type="Gene3D" id="3.40.720.10">
    <property type="entry name" value="Alkaline Phosphatase, subunit A"/>
    <property type="match status" value="1"/>
</dbReference>
<evidence type="ECO:0000256" key="1">
    <source>
        <dbReference type="ARBA" id="ARBA00008779"/>
    </source>
</evidence>
<keyword evidence="2" id="KW-0479">Metal-binding</keyword>
<dbReference type="RefSeq" id="WP_161704534.1">
    <property type="nucleotide sequence ID" value="NZ_JAAAMU010000025.1"/>
</dbReference>
<gene>
    <name evidence="7" type="ORF">GT003_28930</name>
</gene>
<feature type="domain" description="Sulfatase N-terminal" evidence="6">
    <location>
        <begin position="2"/>
        <end position="280"/>
    </location>
</feature>
<dbReference type="Pfam" id="PF00884">
    <property type="entry name" value="Sulfatase"/>
    <property type="match status" value="1"/>
</dbReference>
<dbReference type="InterPro" id="IPR024607">
    <property type="entry name" value="Sulfatase_CS"/>
</dbReference>
<comment type="similarity">
    <text evidence="1">Belongs to the sulfatase family.</text>
</comment>
<dbReference type="EMBL" id="JAAAMU010000025">
    <property type="protein sequence ID" value="NBC73005.1"/>
    <property type="molecule type" value="Genomic_DNA"/>
</dbReference>
<keyword evidence="3 7" id="KW-0378">Hydrolase</keyword>
<dbReference type="SUPFAM" id="SSF53649">
    <property type="entry name" value="Alkaline phosphatase-like"/>
    <property type="match status" value="1"/>
</dbReference>
<evidence type="ECO:0000256" key="2">
    <source>
        <dbReference type="ARBA" id="ARBA00022723"/>
    </source>
</evidence>
<proteinExistence type="inferred from homology"/>
<keyword evidence="4" id="KW-0106">Calcium</keyword>
<evidence type="ECO:0000259" key="6">
    <source>
        <dbReference type="Pfam" id="PF00884"/>
    </source>
</evidence>
<evidence type="ECO:0000256" key="5">
    <source>
        <dbReference type="SAM" id="MobiDB-lite"/>
    </source>
</evidence>
<dbReference type="InterPro" id="IPR050738">
    <property type="entry name" value="Sulfatase"/>
</dbReference>
<dbReference type="PANTHER" id="PTHR42693:SF53">
    <property type="entry name" value="ENDO-4-O-SULFATASE"/>
    <property type="match status" value="1"/>
</dbReference>
<name>A0A7X5C464_9BACL</name>
<evidence type="ECO:0000313" key="7">
    <source>
        <dbReference type="EMBL" id="NBC73005.1"/>
    </source>
</evidence>
<dbReference type="GO" id="GO:0016740">
    <property type="term" value="F:transferase activity"/>
    <property type="evidence" value="ECO:0007669"/>
    <property type="project" value="UniProtKB-KW"/>
</dbReference>
<feature type="region of interest" description="Disordered" evidence="5">
    <location>
        <begin position="413"/>
        <end position="434"/>
    </location>
</feature>
<organism evidence="7 8">
    <name type="scientific">Paenibacillus sacheonensis</name>
    <dbReference type="NCBI Taxonomy" id="742054"/>
    <lineage>
        <taxon>Bacteria</taxon>
        <taxon>Bacillati</taxon>
        <taxon>Bacillota</taxon>
        <taxon>Bacilli</taxon>
        <taxon>Bacillales</taxon>
        <taxon>Paenibacillaceae</taxon>
        <taxon>Paenibacillus</taxon>
    </lineage>
</organism>
<protein>
    <submittedName>
        <fullName evidence="7">Sulfatase-like hydrolase/transferase</fullName>
    </submittedName>
</protein>
<evidence type="ECO:0000256" key="3">
    <source>
        <dbReference type="ARBA" id="ARBA00022801"/>
    </source>
</evidence>
<dbReference type="PROSITE" id="PS00523">
    <property type="entry name" value="SULFATASE_1"/>
    <property type="match status" value="1"/>
</dbReference>